<keyword evidence="4 7" id="KW-1133">Transmembrane helix</keyword>
<name>A0A917EVB1_9MICO</name>
<reference evidence="9 10" key="1">
    <citation type="journal article" date="2014" name="Int. J. Syst. Evol. Microbiol.">
        <title>Complete genome sequence of Corynebacterium casei LMG S-19264T (=DSM 44701T), isolated from a smear-ripened cheese.</title>
        <authorList>
            <consortium name="US DOE Joint Genome Institute (JGI-PGF)"/>
            <person name="Walter F."/>
            <person name="Albersmeier A."/>
            <person name="Kalinowski J."/>
            <person name="Ruckert C."/>
        </authorList>
    </citation>
    <scope>NUCLEOTIDE SEQUENCE [LARGE SCALE GENOMIC DNA]</scope>
    <source>
        <strain evidence="9 10">CGMCC 1.12976</strain>
    </source>
</reference>
<evidence type="ECO:0000256" key="7">
    <source>
        <dbReference type="SAM" id="Phobius"/>
    </source>
</evidence>
<dbReference type="InterPro" id="IPR050189">
    <property type="entry name" value="MFS_Efflux_Transporters"/>
</dbReference>
<gene>
    <name evidence="9" type="ORF">GCM10011399_11700</name>
</gene>
<dbReference type="SUPFAM" id="SSF103473">
    <property type="entry name" value="MFS general substrate transporter"/>
    <property type="match status" value="1"/>
</dbReference>
<evidence type="ECO:0000313" key="9">
    <source>
        <dbReference type="EMBL" id="GGF19753.1"/>
    </source>
</evidence>
<dbReference type="EMBL" id="BMGP01000002">
    <property type="protein sequence ID" value="GGF19753.1"/>
    <property type="molecule type" value="Genomic_DNA"/>
</dbReference>
<feature type="transmembrane region" description="Helical" evidence="7">
    <location>
        <begin position="53"/>
        <end position="76"/>
    </location>
</feature>
<dbReference type="AlphaFoldDB" id="A0A917EVB1"/>
<dbReference type="Gene3D" id="1.20.1250.20">
    <property type="entry name" value="MFS general substrate transporter like domains"/>
    <property type="match status" value="1"/>
</dbReference>
<feature type="transmembrane region" description="Helical" evidence="7">
    <location>
        <begin position="306"/>
        <end position="325"/>
    </location>
</feature>
<feature type="transmembrane region" description="Helical" evidence="7">
    <location>
        <begin position="399"/>
        <end position="419"/>
    </location>
</feature>
<dbReference type="InterPro" id="IPR020846">
    <property type="entry name" value="MFS_dom"/>
</dbReference>
<dbReference type="Pfam" id="PF07690">
    <property type="entry name" value="MFS_1"/>
    <property type="match status" value="1"/>
</dbReference>
<evidence type="ECO:0000256" key="1">
    <source>
        <dbReference type="ARBA" id="ARBA00004651"/>
    </source>
</evidence>
<dbReference type="PROSITE" id="PS50850">
    <property type="entry name" value="MFS"/>
    <property type="match status" value="1"/>
</dbReference>
<proteinExistence type="predicted"/>
<feature type="transmembrane region" description="Helical" evidence="7">
    <location>
        <begin position="143"/>
        <end position="165"/>
    </location>
</feature>
<dbReference type="InterPro" id="IPR011701">
    <property type="entry name" value="MFS"/>
</dbReference>
<feature type="transmembrane region" description="Helical" evidence="7">
    <location>
        <begin position="236"/>
        <end position="258"/>
    </location>
</feature>
<comment type="caution">
    <text evidence="9">The sequence shown here is derived from an EMBL/GenBank/DDBJ whole genome shotgun (WGS) entry which is preliminary data.</text>
</comment>
<evidence type="ECO:0000256" key="3">
    <source>
        <dbReference type="ARBA" id="ARBA00022692"/>
    </source>
</evidence>
<dbReference type="PANTHER" id="PTHR43124">
    <property type="entry name" value="PURINE EFFLUX PUMP PBUE"/>
    <property type="match status" value="1"/>
</dbReference>
<feature type="transmembrane region" description="Helical" evidence="7">
    <location>
        <begin position="171"/>
        <end position="193"/>
    </location>
</feature>
<dbReference type="InterPro" id="IPR036259">
    <property type="entry name" value="MFS_trans_sf"/>
</dbReference>
<keyword evidence="10" id="KW-1185">Reference proteome</keyword>
<feature type="transmembrane region" description="Helical" evidence="7">
    <location>
        <begin position="20"/>
        <end position="41"/>
    </location>
</feature>
<organism evidence="9 10">
    <name type="scientific">Subtercola lobariae</name>
    <dbReference type="NCBI Taxonomy" id="1588641"/>
    <lineage>
        <taxon>Bacteria</taxon>
        <taxon>Bacillati</taxon>
        <taxon>Actinomycetota</taxon>
        <taxon>Actinomycetes</taxon>
        <taxon>Micrococcales</taxon>
        <taxon>Microbacteriaceae</taxon>
        <taxon>Subtercola</taxon>
    </lineage>
</organism>
<feature type="region of interest" description="Disordered" evidence="6">
    <location>
        <begin position="207"/>
        <end position="235"/>
    </location>
</feature>
<keyword evidence="2" id="KW-1003">Cell membrane</keyword>
<accession>A0A917EVB1</accession>
<evidence type="ECO:0000256" key="4">
    <source>
        <dbReference type="ARBA" id="ARBA00022989"/>
    </source>
</evidence>
<dbReference type="PANTHER" id="PTHR43124:SF3">
    <property type="entry name" value="CHLORAMPHENICOL EFFLUX PUMP RV0191"/>
    <property type="match status" value="1"/>
</dbReference>
<evidence type="ECO:0000256" key="6">
    <source>
        <dbReference type="SAM" id="MobiDB-lite"/>
    </source>
</evidence>
<keyword evidence="3 7" id="KW-0812">Transmembrane</keyword>
<dbReference type="GO" id="GO:0022857">
    <property type="term" value="F:transmembrane transporter activity"/>
    <property type="evidence" value="ECO:0007669"/>
    <property type="project" value="InterPro"/>
</dbReference>
<sequence length="492" mass="50085">MTTFVKSSSPVSARFPYARLFILAIAVFISVTAEMMPTGLLPQMSAELGVSEAQIGLLVTFFALSVVVTSVPLVALTRRFSRHRLIVAVLFVVSIASLCSALSPSYEWLVGARILGGIAHGLFWAVVGAYSGHLVAKEHIGRAVAIITSGGTLAFVFGVPLATVVGQNFGWRVPFAAVSGLGVVAALLILKFLPRVHAPAPVKRDARSAAASGARRSATEPRASARRRVSPGERSATGLGGVVLICVTTAVIMVGHYALYTYITPFLTTQVGIAPDHIGAVLFANGLGGAVGLVLVAVVFGRRPMLGIVLAVLVTGGVITVLAFFSGNVVVSVVAMVIWGASFGLLPSLLQARLLHVAAASIRDTAVAFFSTSFNVGIAAGAVLGGVLLSNLGLSSLPFAYLVVLAVSAVLLLGSVLMAHRRRGLVSGGAVDSGGAVGSVGAVGSAGSVSGVVLADGSEPGLPQPLATDQALGSNTAVIDLVGLNWPVDGSK</sequence>
<protein>
    <recommendedName>
        <fullName evidence="8">Major facilitator superfamily (MFS) profile domain-containing protein</fullName>
    </recommendedName>
</protein>
<dbReference type="RefSeq" id="WP_229715123.1">
    <property type="nucleotide sequence ID" value="NZ_BMGP01000002.1"/>
</dbReference>
<evidence type="ECO:0000259" key="8">
    <source>
        <dbReference type="PROSITE" id="PS50850"/>
    </source>
</evidence>
<feature type="domain" description="Major facilitator superfamily (MFS) profile" evidence="8">
    <location>
        <begin position="19"/>
        <end position="423"/>
    </location>
</feature>
<comment type="subcellular location">
    <subcellularLocation>
        <location evidence="1">Cell membrane</location>
        <topology evidence="1">Multi-pass membrane protein</topology>
    </subcellularLocation>
</comment>
<feature type="transmembrane region" description="Helical" evidence="7">
    <location>
        <begin position="278"/>
        <end position="299"/>
    </location>
</feature>
<feature type="transmembrane region" description="Helical" evidence="7">
    <location>
        <begin position="110"/>
        <end position="131"/>
    </location>
</feature>
<evidence type="ECO:0000256" key="2">
    <source>
        <dbReference type="ARBA" id="ARBA00022475"/>
    </source>
</evidence>
<evidence type="ECO:0000256" key="5">
    <source>
        <dbReference type="ARBA" id="ARBA00023136"/>
    </source>
</evidence>
<feature type="transmembrane region" description="Helical" evidence="7">
    <location>
        <begin position="85"/>
        <end position="104"/>
    </location>
</feature>
<dbReference type="GO" id="GO:0005886">
    <property type="term" value="C:plasma membrane"/>
    <property type="evidence" value="ECO:0007669"/>
    <property type="project" value="UniProtKB-SubCell"/>
</dbReference>
<feature type="transmembrane region" description="Helical" evidence="7">
    <location>
        <begin position="367"/>
        <end position="387"/>
    </location>
</feature>
<feature type="transmembrane region" description="Helical" evidence="7">
    <location>
        <begin position="331"/>
        <end position="355"/>
    </location>
</feature>
<dbReference type="Proteomes" id="UP000598775">
    <property type="component" value="Unassembled WGS sequence"/>
</dbReference>
<evidence type="ECO:0000313" key="10">
    <source>
        <dbReference type="Proteomes" id="UP000598775"/>
    </source>
</evidence>
<keyword evidence="5 7" id="KW-0472">Membrane</keyword>
<dbReference type="CDD" id="cd17324">
    <property type="entry name" value="MFS_NepI_like"/>
    <property type="match status" value="1"/>
</dbReference>